<keyword evidence="14" id="KW-1185">Reference proteome</keyword>
<keyword evidence="9" id="KW-0012">Acyltransferase</keyword>
<evidence type="ECO:0000256" key="3">
    <source>
        <dbReference type="ARBA" id="ARBA00022490"/>
    </source>
</evidence>
<dbReference type="PANTHER" id="PTHR11815">
    <property type="entry name" value="SUCCINYL-COA SYNTHETASE BETA CHAIN"/>
    <property type="match status" value="1"/>
</dbReference>
<dbReference type="InterPro" id="IPR032263">
    <property type="entry name" value="Citrate-bd"/>
</dbReference>
<dbReference type="PANTHER" id="PTHR11815:SF10">
    <property type="entry name" value="SUCCINATE--COA LIGASE [GDP-FORMING] SUBUNIT BETA, MITOCHONDRIAL"/>
    <property type="match status" value="1"/>
</dbReference>
<evidence type="ECO:0000256" key="7">
    <source>
        <dbReference type="ARBA" id="ARBA00022840"/>
    </source>
</evidence>
<evidence type="ECO:0000256" key="9">
    <source>
        <dbReference type="ARBA" id="ARBA00023315"/>
    </source>
</evidence>
<evidence type="ECO:0000313" key="13">
    <source>
        <dbReference type="EMBL" id="KAJ8904363.1"/>
    </source>
</evidence>
<dbReference type="GO" id="GO:0005829">
    <property type="term" value="C:cytosol"/>
    <property type="evidence" value="ECO:0007669"/>
    <property type="project" value="TreeGrafter"/>
</dbReference>
<keyword evidence="4" id="KW-0444">Lipid biosynthesis</keyword>
<sequence>MARKKIREFDGKRMIAAALKRGIGLDLLLKIAQVSDESGSINKENLLKLYPWFGEVPLVVKPDMLFGKRGKNNLVLLNANVDQAVEFILDRMHSEVEVGGVTGKLTHFVVEPFLPHDEEYYLCVQTQREGDLISFSCTGGMEIEENWDRVKSVLVSPGDEFRSEEIHSLLLSADVVQADAPLLEKFVAGVYQAYVENDCTLIEMNPFTIDRSQNTPAILDVRVEVDGYAHFRQAKNWSHVVFPESWGRVKDEDERYISSLDEKSGASLKLSVLNPKGHLWTMVAGGGASVIYSDTVVDLGYGNELGNYAEYSGNPKEQETYLFAKTLLSLAVVNQDKRTALLIGGGVANFTDVAATFTGIIQAIKDVKGKLEAAKAKIFVRRGGPNYKTGLRLMEELGEEIEIPIMVYGPETSMTKIVEHGIQWIETGV</sequence>
<evidence type="ECO:0000259" key="11">
    <source>
        <dbReference type="Pfam" id="PF16114"/>
    </source>
</evidence>
<dbReference type="InterPro" id="IPR016102">
    <property type="entry name" value="Succinyl-CoA_synth-like"/>
</dbReference>
<comment type="catalytic activity">
    <reaction evidence="10">
        <text>oxaloacetate + acetyl-CoA + ADP + phosphate = citrate + ATP + CoA</text>
        <dbReference type="Rhea" id="RHEA:21160"/>
        <dbReference type="ChEBI" id="CHEBI:16452"/>
        <dbReference type="ChEBI" id="CHEBI:16947"/>
        <dbReference type="ChEBI" id="CHEBI:30616"/>
        <dbReference type="ChEBI" id="CHEBI:43474"/>
        <dbReference type="ChEBI" id="CHEBI:57287"/>
        <dbReference type="ChEBI" id="CHEBI:57288"/>
        <dbReference type="ChEBI" id="CHEBI:456216"/>
        <dbReference type="EC" id="2.3.3.8"/>
    </reaction>
</comment>
<dbReference type="Pfam" id="PF16114">
    <property type="entry name" value="Citrate_bind"/>
    <property type="match status" value="1"/>
</dbReference>
<keyword evidence="3" id="KW-0963">Cytoplasm</keyword>
<dbReference type="Gene3D" id="3.40.50.261">
    <property type="entry name" value="Succinyl-CoA synthetase domains"/>
    <property type="match status" value="1"/>
</dbReference>
<organism evidence="13 14">
    <name type="scientific">Rhodosorus marinus</name>
    <dbReference type="NCBI Taxonomy" id="101924"/>
    <lineage>
        <taxon>Eukaryota</taxon>
        <taxon>Rhodophyta</taxon>
        <taxon>Stylonematophyceae</taxon>
        <taxon>Stylonematales</taxon>
        <taxon>Stylonemataceae</taxon>
        <taxon>Rhodosorus</taxon>
    </lineage>
</organism>
<evidence type="ECO:0000256" key="1">
    <source>
        <dbReference type="ARBA" id="ARBA00004496"/>
    </source>
</evidence>
<keyword evidence="6" id="KW-0547">Nucleotide-binding</keyword>
<keyword evidence="8" id="KW-0443">Lipid metabolism</keyword>
<evidence type="ECO:0000256" key="5">
    <source>
        <dbReference type="ARBA" id="ARBA00022679"/>
    </source>
</evidence>
<dbReference type="Proteomes" id="UP001157974">
    <property type="component" value="Unassembled WGS sequence"/>
</dbReference>
<keyword evidence="7" id="KW-0067">ATP-binding</keyword>
<dbReference type="SUPFAM" id="SSF56059">
    <property type="entry name" value="Glutathione synthetase ATP-binding domain-like"/>
    <property type="match status" value="1"/>
</dbReference>
<dbReference type="AlphaFoldDB" id="A0AAV8US15"/>
<dbReference type="SUPFAM" id="SSF52210">
    <property type="entry name" value="Succinyl-CoA synthetase domains"/>
    <property type="match status" value="1"/>
</dbReference>
<evidence type="ECO:0000256" key="8">
    <source>
        <dbReference type="ARBA" id="ARBA00023098"/>
    </source>
</evidence>
<name>A0AAV8US15_9RHOD</name>
<dbReference type="GO" id="GO:0003878">
    <property type="term" value="F:ATP citrate synthase activity"/>
    <property type="evidence" value="ECO:0007669"/>
    <property type="project" value="UniProtKB-EC"/>
</dbReference>
<dbReference type="GO" id="GO:0006099">
    <property type="term" value="P:tricarboxylic acid cycle"/>
    <property type="evidence" value="ECO:0007669"/>
    <property type="project" value="TreeGrafter"/>
</dbReference>
<dbReference type="GO" id="GO:0004775">
    <property type="term" value="F:succinate-CoA ligase (ADP-forming) activity"/>
    <property type="evidence" value="ECO:0007669"/>
    <property type="project" value="TreeGrafter"/>
</dbReference>
<evidence type="ECO:0000256" key="6">
    <source>
        <dbReference type="ARBA" id="ARBA00022741"/>
    </source>
</evidence>
<dbReference type="EC" id="2.3.3.8" evidence="2"/>
<evidence type="ECO:0000313" key="14">
    <source>
        <dbReference type="Proteomes" id="UP001157974"/>
    </source>
</evidence>
<comment type="subcellular location">
    <subcellularLocation>
        <location evidence="1">Cytoplasm</location>
    </subcellularLocation>
</comment>
<dbReference type="Pfam" id="PF24948">
    <property type="entry name" value="Citrate_synth_N"/>
    <property type="match status" value="1"/>
</dbReference>
<reference evidence="13 14" key="1">
    <citation type="journal article" date="2023" name="Nat. Commun.">
        <title>Origin of minicircular mitochondrial genomes in red algae.</title>
        <authorList>
            <person name="Lee Y."/>
            <person name="Cho C.H."/>
            <person name="Lee Y.M."/>
            <person name="Park S.I."/>
            <person name="Yang J.H."/>
            <person name="West J.A."/>
            <person name="Bhattacharya D."/>
            <person name="Yoon H.S."/>
        </authorList>
    </citation>
    <scope>NUCLEOTIDE SEQUENCE [LARGE SCALE GENOMIC DNA]</scope>
    <source>
        <strain evidence="13 14">CCMP1338</strain>
        <tissue evidence="13">Whole cell</tissue>
    </source>
</reference>
<gene>
    <name evidence="13" type="ORF">NDN08_000882</name>
</gene>
<dbReference type="Gene3D" id="3.30.470.110">
    <property type="match status" value="1"/>
</dbReference>
<evidence type="ECO:0000256" key="2">
    <source>
        <dbReference type="ARBA" id="ARBA00012639"/>
    </source>
</evidence>
<protein>
    <recommendedName>
        <fullName evidence="2">ATP citrate synthase</fullName>
        <ecNumber evidence="2">2.3.3.8</ecNumber>
    </recommendedName>
</protein>
<proteinExistence type="predicted"/>
<evidence type="ECO:0000259" key="12">
    <source>
        <dbReference type="Pfam" id="PF24948"/>
    </source>
</evidence>
<dbReference type="FunFam" id="3.40.50.261:FF:000008">
    <property type="entry name" value="ATP-citrate synthase alpha chain protein"/>
    <property type="match status" value="1"/>
</dbReference>
<dbReference type="GO" id="GO:0005524">
    <property type="term" value="F:ATP binding"/>
    <property type="evidence" value="ECO:0007669"/>
    <property type="project" value="UniProtKB-KW"/>
</dbReference>
<keyword evidence="5" id="KW-0808">Transferase</keyword>
<dbReference type="GO" id="GO:0006104">
    <property type="term" value="P:succinyl-CoA metabolic process"/>
    <property type="evidence" value="ECO:0007669"/>
    <property type="project" value="TreeGrafter"/>
</dbReference>
<dbReference type="EMBL" id="JAMWBK010000006">
    <property type="protein sequence ID" value="KAJ8904363.1"/>
    <property type="molecule type" value="Genomic_DNA"/>
</dbReference>
<dbReference type="GO" id="GO:0042709">
    <property type="term" value="C:succinate-CoA ligase complex"/>
    <property type="evidence" value="ECO:0007669"/>
    <property type="project" value="TreeGrafter"/>
</dbReference>
<dbReference type="InterPro" id="IPR056749">
    <property type="entry name" value="Citrate_synth_N"/>
</dbReference>
<accession>A0AAV8US15</accession>
<evidence type="ECO:0000256" key="4">
    <source>
        <dbReference type="ARBA" id="ARBA00022516"/>
    </source>
</evidence>
<feature type="domain" description="ATP-citrate synthase ATP-grasp" evidence="12">
    <location>
        <begin position="2"/>
        <end position="237"/>
    </location>
</feature>
<dbReference type="GO" id="GO:0006629">
    <property type="term" value="P:lipid metabolic process"/>
    <property type="evidence" value="ECO:0007669"/>
    <property type="project" value="UniProtKB-KW"/>
</dbReference>
<evidence type="ECO:0000256" key="10">
    <source>
        <dbReference type="ARBA" id="ARBA00047593"/>
    </source>
</evidence>
<feature type="domain" description="ATP-citrate synthase citrate-binding" evidence="11">
    <location>
        <begin position="250"/>
        <end position="423"/>
    </location>
</feature>
<comment type="caution">
    <text evidence="13">The sequence shown here is derived from an EMBL/GenBank/DDBJ whole genome shotgun (WGS) entry which is preliminary data.</text>
</comment>